<evidence type="ECO:0000256" key="8">
    <source>
        <dbReference type="ARBA" id="ARBA00023242"/>
    </source>
</evidence>
<dbReference type="RefSeq" id="XP_068351967.1">
    <property type="nucleotide sequence ID" value="XM_068490380.1"/>
</dbReference>
<dbReference type="Pfam" id="PF00575">
    <property type="entry name" value="S1"/>
    <property type="match status" value="1"/>
</dbReference>
<keyword evidence="6" id="KW-0067">ATP-binding</keyword>
<dbReference type="GO" id="GO:0003724">
    <property type="term" value="F:RNA helicase activity"/>
    <property type="evidence" value="ECO:0007669"/>
    <property type="project" value="UniProtKB-EC"/>
</dbReference>
<dbReference type="InterPro" id="IPR011709">
    <property type="entry name" value="DEAD-box_helicase_OB_fold"/>
</dbReference>
<evidence type="ECO:0000256" key="4">
    <source>
        <dbReference type="ARBA" id="ARBA00022801"/>
    </source>
</evidence>
<dbReference type="Pfam" id="PF07717">
    <property type="entry name" value="OB_NTP_bind"/>
    <property type="match status" value="1"/>
</dbReference>
<evidence type="ECO:0000259" key="10">
    <source>
        <dbReference type="PROSITE" id="PS50126"/>
    </source>
</evidence>
<dbReference type="Pfam" id="PF04408">
    <property type="entry name" value="WHD_HA2"/>
    <property type="match status" value="1"/>
</dbReference>
<dbReference type="GO" id="GO:0016787">
    <property type="term" value="F:hydrolase activity"/>
    <property type="evidence" value="ECO:0007669"/>
    <property type="project" value="UniProtKB-KW"/>
</dbReference>
<evidence type="ECO:0000256" key="9">
    <source>
        <dbReference type="ARBA" id="ARBA00047984"/>
    </source>
</evidence>
<accession>A0A1J4JI74</accession>
<evidence type="ECO:0000256" key="7">
    <source>
        <dbReference type="ARBA" id="ARBA00023187"/>
    </source>
</evidence>
<dbReference type="EMBL" id="MLAK01001037">
    <property type="protein sequence ID" value="OHS98830.1"/>
    <property type="molecule type" value="Genomic_DNA"/>
</dbReference>
<dbReference type="GO" id="GO:0003723">
    <property type="term" value="F:RNA binding"/>
    <property type="evidence" value="ECO:0007669"/>
    <property type="project" value="TreeGrafter"/>
</dbReference>
<comment type="catalytic activity">
    <reaction evidence="9">
        <text>ATP + H2O = ADP + phosphate + H(+)</text>
        <dbReference type="Rhea" id="RHEA:13065"/>
        <dbReference type="ChEBI" id="CHEBI:15377"/>
        <dbReference type="ChEBI" id="CHEBI:15378"/>
        <dbReference type="ChEBI" id="CHEBI:30616"/>
        <dbReference type="ChEBI" id="CHEBI:43474"/>
        <dbReference type="ChEBI" id="CHEBI:456216"/>
        <dbReference type="EC" id="3.6.4.13"/>
    </reaction>
</comment>
<dbReference type="GO" id="GO:0000390">
    <property type="term" value="P:spliceosomal complex disassembly"/>
    <property type="evidence" value="ECO:0007669"/>
    <property type="project" value="TreeGrafter"/>
</dbReference>
<gene>
    <name evidence="13" type="ORF">TRFO_01904</name>
</gene>
<keyword evidence="4" id="KW-0378">Hydrolase</keyword>
<reference evidence="13" key="1">
    <citation type="submission" date="2016-10" db="EMBL/GenBank/DDBJ databases">
        <authorList>
            <person name="Benchimol M."/>
            <person name="Almeida L.G."/>
            <person name="Vasconcelos A.T."/>
            <person name="Perreira-Neves A."/>
            <person name="Rosa I.A."/>
            <person name="Tasca T."/>
            <person name="Bogo M.R."/>
            <person name="de Souza W."/>
        </authorList>
    </citation>
    <scope>NUCLEOTIDE SEQUENCE [LARGE SCALE GENOMIC DNA]</scope>
    <source>
        <strain evidence="13">K</strain>
    </source>
</reference>
<dbReference type="InterPro" id="IPR003029">
    <property type="entry name" value="S1_domain"/>
</dbReference>
<dbReference type="SMART" id="SM00847">
    <property type="entry name" value="HA2"/>
    <property type="match status" value="1"/>
</dbReference>
<dbReference type="InterPro" id="IPR011545">
    <property type="entry name" value="DEAD/DEAH_box_helicase_dom"/>
</dbReference>
<dbReference type="VEuPathDB" id="TrichDB:TRFO_01904"/>
<dbReference type="SMART" id="SM00490">
    <property type="entry name" value="HELICc"/>
    <property type="match status" value="1"/>
</dbReference>
<dbReference type="FunFam" id="3.40.50.300:FF:000615">
    <property type="entry name" value="pre-mRNA-splicing factor ATP-dependent RNA helicase DEAH7"/>
    <property type="match status" value="1"/>
</dbReference>
<evidence type="ECO:0000256" key="5">
    <source>
        <dbReference type="ARBA" id="ARBA00022806"/>
    </source>
</evidence>
<evidence type="ECO:0000313" key="14">
    <source>
        <dbReference type="Proteomes" id="UP000179807"/>
    </source>
</evidence>
<sequence length="1008" mass="114570">MEKFRELALSSYVYQQVKNILHVEKRNVSDFLIDIAKKSATLENFISNLQTRKVTIPIDLSKNIFTIVQRHNSQQLPEEIKQPIIMMMNPINLPVEQPKVGEIYRGRVTSVTAHGVFIKLDEYPGKPTGFCHVTEMRADPLSDVKASEILNVGEKIFVKVLDPIADKLTLSIRGIDQVSGKSVEEVSAASGWVHENVPRPKRVKSPDRFELDQLISSGALKPSDLRELNGEYGFFSHASEIEEDFEVALNTTVPPFLANLKREKKIIQPTQVLHNPEGSLARAAREAARISKERQEQRRLQSQNTYTSASTVGLLDDEEAPVSRVKFSELPAWKQQTFGSFGPKKKRIDLPINDYKDRIEEMVRKNRVFILVGETGCGKTTQIPQFLYRWGITKKKIAVTQPRRVAAISVAKRVAQEMGTPIGGIVGYCVRFEECMSEATRIQYVTDGMLLKECLTDRMLNDFGVVMLDEAHERTIHTDVLFGLMKAILRNEESDLKVIVTSATLQQEKFSEFFYNCPVLNIPGRAFPVQTSYATKSQMNYLDFAVQTVISLHCTEPKPGDILLFLTGQDDIDTACELLFQKNKVLEKQYGPLIVLPIYSTLPSEQQSMIFEETPPGSRKVVAATNIAETSITIDGIRYVVDPGFVKELWYDPKIGMDTLKVVPISRAAADQRKGRAGRTAEGKCIRLYTEDAYNKEMKAASVPEIQRSNMTLVALQLIAMGIEDLINFEFMDKPPTHTIIDALEQLYALEAVDDEGHLTSMGRRMAQFPLNPPLSKMLIASSDMGCAEEILSIVAILSVQGIWYRPRNKQSNADAMKARMNREEGDHLTLLYAYREWLKAGRSEQWCRDNFVHYRSLKRADDVIDQLQRLMDRFHLRISSCGTDMQLVLKAIVSGYFAKAARKDGQRGYLTLVDHHLVHMFPGSALFGREPDYVIFHELVNTSKEFMRNTVTIEPKWLVELAPKFYRKASASEITQRKRNERLNPLADARREHERDWRVTEQRIVRL</sequence>
<dbReference type="OrthoDB" id="10253254at2759"/>
<evidence type="ECO:0000259" key="11">
    <source>
        <dbReference type="PROSITE" id="PS51192"/>
    </source>
</evidence>
<evidence type="ECO:0000256" key="1">
    <source>
        <dbReference type="ARBA" id="ARBA00012552"/>
    </source>
</evidence>
<feature type="domain" description="Helicase C-terminal" evidence="12">
    <location>
        <begin position="545"/>
        <end position="727"/>
    </location>
</feature>
<dbReference type="GeneID" id="94825084"/>
<dbReference type="Pfam" id="PF00271">
    <property type="entry name" value="Helicase_C"/>
    <property type="match status" value="1"/>
</dbReference>
<dbReference type="Gene3D" id="3.40.50.300">
    <property type="entry name" value="P-loop containing nucleotide triphosphate hydrolases"/>
    <property type="match status" value="2"/>
</dbReference>
<protein>
    <recommendedName>
        <fullName evidence="1">RNA helicase</fullName>
        <ecNumber evidence="1">3.6.4.13</ecNumber>
    </recommendedName>
</protein>
<dbReference type="PANTHER" id="PTHR18934">
    <property type="entry name" value="ATP-DEPENDENT RNA HELICASE"/>
    <property type="match status" value="1"/>
</dbReference>
<dbReference type="SUPFAM" id="SSF50249">
    <property type="entry name" value="Nucleic acid-binding proteins"/>
    <property type="match status" value="1"/>
</dbReference>
<dbReference type="SMART" id="SM00316">
    <property type="entry name" value="S1"/>
    <property type="match status" value="1"/>
</dbReference>
<keyword evidence="14" id="KW-1185">Reference proteome</keyword>
<keyword evidence="3" id="KW-0547">Nucleotide-binding</keyword>
<dbReference type="SUPFAM" id="SSF52540">
    <property type="entry name" value="P-loop containing nucleoside triphosphate hydrolases"/>
    <property type="match status" value="1"/>
</dbReference>
<dbReference type="Proteomes" id="UP000179807">
    <property type="component" value="Unassembled WGS sequence"/>
</dbReference>
<organism evidence="13 14">
    <name type="scientific">Tritrichomonas foetus</name>
    <dbReference type="NCBI Taxonomy" id="1144522"/>
    <lineage>
        <taxon>Eukaryota</taxon>
        <taxon>Metamonada</taxon>
        <taxon>Parabasalia</taxon>
        <taxon>Tritrichomonadida</taxon>
        <taxon>Tritrichomonadidae</taxon>
        <taxon>Tritrichomonas</taxon>
    </lineage>
</organism>
<dbReference type="CDD" id="cd18791">
    <property type="entry name" value="SF2_C_RHA"/>
    <property type="match status" value="1"/>
</dbReference>
<dbReference type="InterPro" id="IPR048333">
    <property type="entry name" value="HA2_WH"/>
</dbReference>
<dbReference type="SMART" id="SM00487">
    <property type="entry name" value="DEXDc"/>
    <property type="match status" value="1"/>
</dbReference>
<evidence type="ECO:0000256" key="3">
    <source>
        <dbReference type="ARBA" id="ARBA00022741"/>
    </source>
</evidence>
<evidence type="ECO:0000256" key="6">
    <source>
        <dbReference type="ARBA" id="ARBA00022840"/>
    </source>
</evidence>
<dbReference type="Pfam" id="PF00270">
    <property type="entry name" value="DEAD"/>
    <property type="match status" value="1"/>
</dbReference>
<keyword evidence="5 13" id="KW-0347">Helicase</keyword>
<dbReference type="InterPro" id="IPR012340">
    <property type="entry name" value="NA-bd_OB-fold"/>
</dbReference>
<dbReference type="AlphaFoldDB" id="A0A1J4JI74"/>
<dbReference type="FunFam" id="3.40.50.300:FF:000007">
    <property type="entry name" value="Pre-mRNA-splicing factor ATP-dependent RNA helicase"/>
    <property type="match status" value="1"/>
</dbReference>
<dbReference type="Gene3D" id="1.20.120.1080">
    <property type="match status" value="1"/>
</dbReference>
<keyword evidence="7" id="KW-0508">mRNA splicing</keyword>
<comment type="caution">
    <text evidence="13">The sequence shown here is derived from an EMBL/GenBank/DDBJ whole genome shotgun (WGS) entry which is preliminary data.</text>
</comment>
<dbReference type="InterPro" id="IPR027417">
    <property type="entry name" value="P-loop_NTPase"/>
</dbReference>
<dbReference type="FunFam" id="1.20.120.1080:FF:000001">
    <property type="entry name" value="Pre-mRNA-splicing factor ATP-dependent RNA helicase"/>
    <property type="match status" value="1"/>
</dbReference>
<dbReference type="PROSITE" id="PS50126">
    <property type="entry name" value="S1"/>
    <property type="match status" value="1"/>
</dbReference>
<evidence type="ECO:0000259" key="12">
    <source>
        <dbReference type="PROSITE" id="PS51194"/>
    </source>
</evidence>
<name>A0A1J4JI74_9EUKA</name>
<dbReference type="PROSITE" id="PS51192">
    <property type="entry name" value="HELICASE_ATP_BIND_1"/>
    <property type="match status" value="1"/>
</dbReference>
<dbReference type="InterPro" id="IPR002464">
    <property type="entry name" value="DNA/RNA_helicase_DEAH_CS"/>
</dbReference>
<dbReference type="Pfam" id="PF21010">
    <property type="entry name" value="HA2_C"/>
    <property type="match status" value="1"/>
</dbReference>
<dbReference type="PROSITE" id="PS51194">
    <property type="entry name" value="HELICASE_CTER"/>
    <property type="match status" value="1"/>
</dbReference>
<keyword evidence="2" id="KW-0507">mRNA processing</keyword>
<dbReference type="InterPro" id="IPR007502">
    <property type="entry name" value="Helicase-assoc_dom"/>
</dbReference>
<feature type="domain" description="Helicase ATP-binding" evidence="11">
    <location>
        <begin position="360"/>
        <end position="523"/>
    </location>
</feature>
<dbReference type="PROSITE" id="PS00690">
    <property type="entry name" value="DEAH_ATP_HELICASE"/>
    <property type="match status" value="1"/>
</dbReference>
<dbReference type="CDD" id="cd17917">
    <property type="entry name" value="DEXHc_RHA-like"/>
    <property type="match status" value="1"/>
</dbReference>
<proteinExistence type="predicted"/>
<evidence type="ECO:0000256" key="2">
    <source>
        <dbReference type="ARBA" id="ARBA00022664"/>
    </source>
</evidence>
<dbReference type="GO" id="GO:0005524">
    <property type="term" value="F:ATP binding"/>
    <property type="evidence" value="ECO:0007669"/>
    <property type="project" value="UniProtKB-KW"/>
</dbReference>
<feature type="domain" description="S1 motif" evidence="10">
    <location>
        <begin position="101"/>
        <end position="173"/>
    </location>
</feature>
<dbReference type="InterPro" id="IPR014001">
    <property type="entry name" value="Helicase_ATP-bd"/>
</dbReference>
<dbReference type="GO" id="GO:0071013">
    <property type="term" value="C:catalytic step 2 spliceosome"/>
    <property type="evidence" value="ECO:0007669"/>
    <property type="project" value="TreeGrafter"/>
</dbReference>
<dbReference type="Gene3D" id="2.40.50.140">
    <property type="entry name" value="Nucleic acid-binding proteins"/>
    <property type="match status" value="1"/>
</dbReference>
<evidence type="ECO:0000313" key="13">
    <source>
        <dbReference type="EMBL" id="OHS98830.1"/>
    </source>
</evidence>
<dbReference type="PANTHER" id="PTHR18934:SF85">
    <property type="entry name" value="ATP-DEPENDENT RNA HELICASE DHX8"/>
    <property type="match status" value="1"/>
</dbReference>
<dbReference type="InterPro" id="IPR001650">
    <property type="entry name" value="Helicase_C-like"/>
</dbReference>
<keyword evidence="8" id="KW-0539">Nucleus</keyword>
<dbReference type="EC" id="3.6.4.13" evidence="1"/>